<dbReference type="Pfam" id="PF13564">
    <property type="entry name" value="DoxX_2"/>
    <property type="match status" value="1"/>
</dbReference>
<dbReference type="RefSeq" id="WP_098241863.1">
    <property type="nucleotide sequence ID" value="NZ_CP022685.1"/>
</dbReference>
<keyword evidence="2 5" id="KW-0812">Transmembrane</keyword>
<comment type="subcellular location">
    <subcellularLocation>
        <location evidence="1">Membrane</location>
        <topology evidence="1">Multi-pass membrane protein</topology>
    </subcellularLocation>
</comment>
<evidence type="ECO:0000256" key="4">
    <source>
        <dbReference type="ARBA" id="ARBA00023136"/>
    </source>
</evidence>
<keyword evidence="3 5" id="KW-1133">Transmembrane helix</keyword>
<accession>A0A291Q5E3</accession>
<sequence>MASTATTVAAATASPARGRAHRIALRTFQVLFAVFFGVASGVPKLIAHPTAVESFDKLGWGAPGMYTIGALELLGGIALLIPLLSSLAATAFIGLMIGAFVVTVTALGGENAATPLVLIPFLAWIAWARRDRTVELIARLRARS</sequence>
<evidence type="ECO:0000256" key="2">
    <source>
        <dbReference type="ARBA" id="ARBA00022692"/>
    </source>
</evidence>
<proteinExistence type="predicted"/>
<name>A0A291Q5E3_9ACTN</name>
<reference evidence="6 7" key="1">
    <citation type="submission" date="2017-08" db="EMBL/GenBank/DDBJ databases">
        <title>Complete Genome Sequence of Streptomyces formicae KY5, the formicamycin producer.</title>
        <authorList>
            <person name="Holmes N.A."/>
            <person name="Devine R."/>
            <person name="Qin Z."/>
            <person name="Seipke R.F."/>
            <person name="Wilkinson B."/>
            <person name="Hutchings M.I."/>
        </authorList>
    </citation>
    <scope>NUCLEOTIDE SEQUENCE [LARGE SCALE GENOMIC DNA]</scope>
    <source>
        <strain evidence="6 7">KY5</strain>
    </source>
</reference>
<feature type="transmembrane region" description="Helical" evidence="5">
    <location>
        <begin position="23"/>
        <end position="46"/>
    </location>
</feature>
<keyword evidence="7" id="KW-1185">Reference proteome</keyword>
<feature type="transmembrane region" description="Helical" evidence="5">
    <location>
        <begin position="87"/>
        <end position="106"/>
    </location>
</feature>
<evidence type="ECO:0000313" key="7">
    <source>
        <dbReference type="Proteomes" id="UP000221011"/>
    </source>
</evidence>
<organism evidence="6 7">
    <name type="scientific">Streptomyces formicae</name>
    <dbReference type="NCBI Taxonomy" id="1616117"/>
    <lineage>
        <taxon>Bacteria</taxon>
        <taxon>Bacillati</taxon>
        <taxon>Actinomycetota</taxon>
        <taxon>Actinomycetes</taxon>
        <taxon>Kitasatosporales</taxon>
        <taxon>Streptomycetaceae</taxon>
        <taxon>Streptomyces</taxon>
    </lineage>
</organism>
<evidence type="ECO:0000256" key="3">
    <source>
        <dbReference type="ARBA" id="ARBA00022989"/>
    </source>
</evidence>
<feature type="transmembrane region" description="Helical" evidence="5">
    <location>
        <begin position="112"/>
        <end position="129"/>
    </location>
</feature>
<dbReference type="Proteomes" id="UP000221011">
    <property type="component" value="Chromosome"/>
</dbReference>
<dbReference type="GO" id="GO:0016020">
    <property type="term" value="C:membrane"/>
    <property type="evidence" value="ECO:0007669"/>
    <property type="project" value="UniProtKB-SubCell"/>
</dbReference>
<dbReference type="EMBL" id="CP022685">
    <property type="protein sequence ID" value="ATL26961.1"/>
    <property type="molecule type" value="Genomic_DNA"/>
</dbReference>
<evidence type="ECO:0000256" key="1">
    <source>
        <dbReference type="ARBA" id="ARBA00004141"/>
    </source>
</evidence>
<dbReference type="AlphaFoldDB" id="A0A291Q5E3"/>
<dbReference type="InterPro" id="IPR032808">
    <property type="entry name" value="DoxX"/>
</dbReference>
<keyword evidence="4 5" id="KW-0472">Membrane</keyword>
<feature type="transmembrane region" description="Helical" evidence="5">
    <location>
        <begin position="58"/>
        <end position="80"/>
    </location>
</feature>
<evidence type="ECO:0000313" key="6">
    <source>
        <dbReference type="EMBL" id="ATL26961.1"/>
    </source>
</evidence>
<gene>
    <name evidence="6" type="ORF">KY5_1943c</name>
</gene>
<dbReference type="KEGG" id="sfk:KY5_1943c"/>
<evidence type="ECO:0000256" key="5">
    <source>
        <dbReference type="SAM" id="Phobius"/>
    </source>
</evidence>
<protein>
    <submittedName>
        <fullName evidence="6">Uncharacterized protein</fullName>
    </submittedName>
</protein>